<organism evidence="9 10">
    <name type="scientific">Paenibacillus allorhizosphaerae</name>
    <dbReference type="NCBI Taxonomy" id="2849866"/>
    <lineage>
        <taxon>Bacteria</taxon>
        <taxon>Bacillati</taxon>
        <taxon>Bacillota</taxon>
        <taxon>Bacilli</taxon>
        <taxon>Bacillales</taxon>
        <taxon>Paenibacillaceae</taxon>
        <taxon>Paenibacillus</taxon>
    </lineage>
</organism>
<keyword evidence="6 7" id="KW-0472">Membrane</keyword>
<dbReference type="EMBL" id="CAJVCE010000049">
    <property type="protein sequence ID" value="CAG7658827.1"/>
    <property type="molecule type" value="Genomic_DNA"/>
</dbReference>
<dbReference type="Proteomes" id="UP000730618">
    <property type="component" value="Unassembled WGS sequence"/>
</dbReference>
<evidence type="ECO:0000256" key="7">
    <source>
        <dbReference type="SAM" id="Phobius"/>
    </source>
</evidence>
<keyword evidence="10" id="KW-1185">Reference proteome</keyword>
<dbReference type="PANTHER" id="PTHR42718:SF47">
    <property type="entry name" value="METHYL VIOLOGEN RESISTANCE PROTEIN SMVA"/>
    <property type="match status" value="1"/>
</dbReference>
<reference evidence="9 10" key="1">
    <citation type="submission" date="2021-06" db="EMBL/GenBank/DDBJ databases">
        <authorList>
            <person name="Criscuolo A."/>
        </authorList>
    </citation>
    <scope>NUCLEOTIDE SEQUENCE [LARGE SCALE GENOMIC DNA]</scope>
    <source>
        <strain evidence="10">CIP 111802</strain>
    </source>
</reference>
<evidence type="ECO:0000256" key="6">
    <source>
        <dbReference type="ARBA" id="ARBA00023136"/>
    </source>
</evidence>
<protein>
    <recommendedName>
        <fullName evidence="8">Major facilitator superfamily (MFS) profile domain-containing protein</fullName>
    </recommendedName>
</protein>
<dbReference type="PANTHER" id="PTHR42718">
    <property type="entry name" value="MAJOR FACILITATOR SUPERFAMILY MULTIDRUG TRANSPORTER MFSC"/>
    <property type="match status" value="1"/>
</dbReference>
<feature type="transmembrane region" description="Helical" evidence="7">
    <location>
        <begin position="131"/>
        <end position="154"/>
    </location>
</feature>
<name>A0ABM8VUC7_9BACL</name>
<gene>
    <name evidence="9" type="ORF">PAECIP111802_07179</name>
</gene>
<evidence type="ECO:0000259" key="8">
    <source>
        <dbReference type="PROSITE" id="PS50850"/>
    </source>
</evidence>
<feature type="transmembrane region" description="Helical" evidence="7">
    <location>
        <begin position="30"/>
        <end position="48"/>
    </location>
</feature>
<evidence type="ECO:0000256" key="3">
    <source>
        <dbReference type="ARBA" id="ARBA00022475"/>
    </source>
</evidence>
<comment type="caution">
    <text evidence="9">The sequence shown here is derived from an EMBL/GenBank/DDBJ whole genome shotgun (WGS) entry which is preliminary data.</text>
</comment>
<dbReference type="InterPro" id="IPR020846">
    <property type="entry name" value="MFS_dom"/>
</dbReference>
<feature type="transmembrane region" description="Helical" evidence="7">
    <location>
        <begin position="60"/>
        <end position="78"/>
    </location>
</feature>
<proteinExistence type="predicted"/>
<evidence type="ECO:0000313" key="9">
    <source>
        <dbReference type="EMBL" id="CAG7658827.1"/>
    </source>
</evidence>
<evidence type="ECO:0000313" key="10">
    <source>
        <dbReference type="Proteomes" id="UP000730618"/>
    </source>
</evidence>
<comment type="subcellular location">
    <subcellularLocation>
        <location evidence="1">Cell membrane</location>
        <topology evidence="1">Multi-pass membrane protein</topology>
    </subcellularLocation>
</comment>
<feature type="domain" description="Major facilitator superfamily (MFS) profile" evidence="8">
    <location>
        <begin position="1"/>
        <end position="183"/>
    </location>
</feature>
<evidence type="ECO:0000256" key="1">
    <source>
        <dbReference type="ARBA" id="ARBA00004651"/>
    </source>
</evidence>
<sequence length="185" mass="18685">MYCRNGGIGGIGLIISQYLQLVEGLSPLRAGIWTLSSMLAVTVGSMLASSIVRRISPGHVVSTCLVITAVGSLLLTQVASSSGFALLIAGYVVIAIVMGSIGVLATDFIVGSAPPVRAGSASAMSETSSELGMALGGAILGADGLMLIAHAAFTDALNDITAISADLALIVAVLAFIVLRRVRTI</sequence>
<feature type="transmembrane region" description="Helical" evidence="7">
    <location>
        <begin position="84"/>
        <end position="110"/>
    </location>
</feature>
<feature type="transmembrane region" description="Helical" evidence="7">
    <location>
        <begin position="160"/>
        <end position="179"/>
    </location>
</feature>
<keyword evidence="5 7" id="KW-1133">Transmembrane helix</keyword>
<dbReference type="PROSITE" id="PS50850">
    <property type="entry name" value="MFS"/>
    <property type="match status" value="1"/>
</dbReference>
<keyword evidence="4 7" id="KW-0812">Transmembrane</keyword>
<accession>A0ABM8VUC7</accession>
<evidence type="ECO:0000256" key="2">
    <source>
        <dbReference type="ARBA" id="ARBA00022448"/>
    </source>
</evidence>
<evidence type="ECO:0000256" key="4">
    <source>
        <dbReference type="ARBA" id="ARBA00022692"/>
    </source>
</evidence>
<keyword evidence="2" id="KW-0813">Transport</keyword>
<keyword evidence="3" id="KW-1003">Cell membrane</keyword>
<evidence type="ECO:0000256" key="5">
    <source>
        <dbReference type="ARBA" id="ARBA00022989"/>
    </source>
</evidence>
<dbReference type="InterPro" id="IPR011701">
    <property type="entry name" value="MFS"/>
</dbReference>
<dbReference type="Pfam" id="PF07690">
    <property type="entry name" value="MFS_1"/>
    <property type="match status" value="1"/>
</dbReference>